<keyword evidence="5 7" id="KW-0472">Membrane</keyword>
<keyword evidence="7" id="KW-0997">Cell inner membrane</keyword>
<dbReference type="EMBL" id="NVQR01000076">
    <property type="protein sequence ID" value="PCH60974.1"/>
    <property type="molecule type" value="Genomic_DNA"/>
</dbReference>
<dbReference type="HAMAP" id="MF_00599">
    <property type="entry name" value="FtsB"/>
    <property type="match status" value="1"/>
</dbReference>
<dbReference type="GO" id="GO:0030428">
    <property type="term" value="C:cell septum"/>
    <property type="evidence" value="ECO:0007669"/>
    <property type="project" value="TreeGrafter"/>
</dbReference>
<evidence type="ECO:0000256" key="2">
    <source>
        <dbReference type="ARBA" id="ARBA00022618"/>
    </source>
</evidence>
<dbReference type="Proteomes" id="UP000218172">
    <property type="component" value="Unassembled WGS sequence"/>
</dbReference>
<name>A0A2A4MML6_9GAMM</name>
<dbReference type="GO" id="GO:0043093">
    <property type="term" value="P:FtsZ-dependent cytokinesis"/>
    <property type="evidence" value="ECO:0007669"/>
    <property type="project" value="UniProtKB-UniRule"/>
</dbReference>
<dbReference type="NCBIfam" id="NF002058">
    <property type="entry name" value="PRK00888.1"/>
    <property type="match status" value="1"/>
</dbReference>
<dbReference type="InterPro" id="IPR023081">
    <property type="entry name" value="Cell_div_FtsB"/>
</dbReference>
<feature type="coiled-coil region" evidence="7">
    <location>
        <begin position="29"/>
        <end position="70"/>
    </location>
</feature>
<protein>
    <recommendedName>
        <fullName evidence="7">Cell division protein FtsB</fullName>
    </recommendedName>
</protein>
<evidence type="ECO:0000256" key="3">
    <source>
        <dbReference type="ARBA" id="ARBA00022692"/>
    </source>
</evidence>
<dbReference type="InterPro" id="IPR007060">
    <property type="entry name" value="FtsL/DivIC"/>
</dbReference>
<keyword evidence="2 7" id="KW-0132">Cell division</keyword>
<dbReference type="GO" id="GO:0032153">
    <property type="term" value="C:cell division site"/>
    <property type="evidence" value="ECO:0007669"/>
    <property type="project" value="UniProtKB-UniRule"/>
</dbReference>
<dbReference type="PANTHER" id="PTHR37485:SF1">
    <property type="entry name" value="CELL DIVISION PROTEIN FTSB"/>
    <property type="match status" value="1"/>
</dbReference>
<evidence type="ECO:0000256" key="7">
    <source>
        <dbReference type="HAMAP-Rule" id="MF_00599"/>
    </source>
</evidence>
<keyword evidence="4 7" id="KW-1133">Transmembrane helix</keyword>
<keyword evidence="3 7" id="KW-0812">Transmembrane</keyword>
<evidence type="ECO:0000256" key="1">
    <source>
        <dbReference type="ARBA" id="ARBA00022475"/>
    </source>
</evidence>
<dbReference type="AlphaFoldDB" id="A0A2A4MML6"/>
<dbReference type="PANTHER" id="PTHR37485">
    <property type="entry name" value="CELL DIVISION PROTEIN FTSB"/>
    <property type="match status" value="1"/>
</dbReference>
<evidence type="ECO:0000256" key="4">
    <source>
        <dbReference type="ARBA" id="ARBA00022989"/>
    </source>
</evidence>
<sequence length="89" mass="9948">MKILSSALLILLVILQYQLWFGDGSVTAVAGLNEQLQEQQAVNSSLQQRNKQLEIEVLDLKNGSEAIEERARAELGMIGKDETFYLIVN</sequence>
<proteinExistence type="inferred from homology"/>
<dbReference type="Pfam" id="PF04977">
    <property type="entry name" value="DivIC"/>
    <property type="match status" value="1"/>
</dbReference>
<feature type="topological domain" description="Cytoplasmic" evidence="7">
    <location>
        <begin position="1"/>
        <end position="3"/>
    </location>
</feature>
<evidence type="ECO:0000256" key="5">
    <source>
        <dbReference type="ARBA" id="ARBA00023136"/>
    </source>
</evidence>
<organism evidence="8 9">
    <name type="scientific">SAR86 cluster bacterium</name>
    <dbReference type="NCBI Taxonomy" id="2030880"/>
    <lineage>
        <taxon>Bacteria</taxon>
        <taxon>Pseudomonadati</taxon>
        <taxon>Pseudomonadota</taxon>
        <taxon>Gammaproteobacteria</taxon>
        <taxon>SAR86 cluster</taxon>
    </lineage>
</organism>
<reference evidence="9" key="1">
    <citation type="submission" date="2017-08" db="EMBL/GenBank/DDBJ databases">
        <title>A dynamic microbial community with high functional redundancy inhabits the cold, oxic subseafloor aquifer.</title>
        <authorList>
            <person name="Tully B.J."/>
            <person name="Wheat C.G."/>
            <person name="Glazer B.T."/>
            <person name="Huber J.A."/>
        </authorList>
    </citation>
    <scope>NUCLEOTIDE SEQUENCE [LARGE SCALE GENOMIC DNA]</scope>
</reference>
<keyword evidence="7" id="KW-0175">Coiled coil</keyword>
<dbReference type="GO" id="GO:0005886">
    <property type="term" value="C:plasma membrane"/>
    <property type="evidence" value="ECO:0007669"/>
    <property type="project" value="UniProtKB-SubCell"/>
</dbReference>
<comment type="subunit">
    <text evidence="7">Part of a complex composed of FtsB, FtsL and FtsQ.</text>
</comment>
<keyword evidence="6 7" id="KW-0131">Cell cycle</keyword>
<feature type="topological domain" description="Periplasmic" evidence="7">
    <location>
        <begin position="22"/>
        <end position="89"/>
    </location>
</feature>
<comment type="caution">
    <text evidence="8">The sequence shown here is derived from an EMBL/GenBank/DDBJ whole genome shotgun (WGS) entry which is preliminary data.</text>
</comment>
<comment type="similarity">
    <text evidence="7">Belongs to the FtsB family.</text>
</comment>
<gene>
    <name evidence="7" type="primary">ftsB</name>
    <name evidence="8" type="ORF">COC19_05220</name>
</gene>
<evidence type="ECO:0000313" key="8">
    <source>
        <dbReference type="EMBL" id="PCH60974.1"/>
    </source>
</evidence>
<comment type="subcellular location">
    <subcellularLocation>
        <location evidence="7">Cell inner membrane</location>
        <topology evidence="7">Single-pass type II membrane protein</topology>
    </subcellularLocation>
    <text evidence="7">Localizes to the division septum.</text>
</comment>
<evidence type="ECO:0000256" key="6">
    <source>
        <dbReference type="ARBA" id="ARBA00023306"/>
    </source>
</evidence>
<comment type="function">
    <text evidence="7">Essential cell division protein. May link together the upstream cell division proteins, which are predominantly cytoplasmic, with the downstream cell division proteins, which are predominantly periplasmic.</text>
</comment>
<evidence type="ECO:0000313" key="9">
    <source>
        <dbReference type="Proteomes" id="UP000218172"/>
    </source>
</evidence>
<accession>A0A2A4MML6</accession>
<keyword evidence="1 7" id="KW-1003">Cell membrane</keyword>